<sequence>MSFSQGDPFGRGGAGGSGGSGGSTPDWAALAEESERKRASKRRWLMIGGGALATVAVAGIVAVAVVSENGDPEDKPSQSLPTPEDLPSSPPQPEPTFEKELPPAPPQDYLKNPEKDKAPLDTGTLFPDTTITVNGREYTREAVDSTKKCTASAQGDLGPVLEKNDCREMFRATFVRDGLAFTLGIAVFDSEKDASAVKSGYEPNVESLSGGDVPTYCRTVVCRTTVNSLGRYGLFTISGHTDGKPAGDDDEPAKQVAVDGSNYGYSRLIDRGERQAAADASAG</sequence>
<accession>A0ABU2NUD0</accession>
<gene>
    <name evidence="3" type="ORF">RM572_17715</name>
</gene>
<evidence type="ECO:0000256" key="1">
    <source>
        <dbReference type="SAM" id="MobiDB-lite"/>
    </source>
</evidence>
<feature type="region of interest" description="Disordered" evidence="1">
    <location>
        <begin position="68"/>
        <end position="129"/>
    </location>
</feature>
<dbReference type="EMBL" id="JAVREQ010000015">
    <property type="protein sequence ID" value="MDT0380594.1"/>
    <property type="molecule type" value="Genomic_DNA"/>
</dbReference>
<dbReference type="RefSeq" id="WP_311674333.1">
    <property type="nucleotide sequence ID" value="NZ_JAVREQ010000015.1"/>
</dbReference>
<evidence type="ECO:0000313" key="4">
    <source>
        <dbReference type="Proteomes" id="UP001183414"/>
    </source>
</evidence>
<protein>
    <recommendedName>
        <fullName evidence="5">Peptidylprolyl isomerase</fullName>
    </recommendedName>
</protein>
<keyword evidence="4" id="KW-1185">Reference proteome</keyword>
<feature type="compositionally biased region" description="Gly residues" evidence="1">
    <location>
        <begin position="9"/>
        <end position="22"/>
    </location>
</feature>
<evidence type="ECO:0008006" key="5">
    <source>
        <dbReference type="Google" id="ProtNLM"/>
    </source>
</evidence>
<keyword evidence="2" id="KW-1133">Transmembrane helix</keyword>
<organism evidence="3 4">
    <name type="scientific">Streptomyces hazeniae</name>
    <dbReference type="NCBI Taxonomy" id="3075538"/>
    <lineage>
        <taxon>Bacteria</taxon>
        <taxon>Bacillati</taxon>
        <taxon>Actinomycetota</taxon>
        <taxon>Actinomycetes</taxon>
        <taxon>Kitasatosporales</taxon>
        <taxon>Streptomycetaceae</taxon>
        <taxon>Streptomyces</taxon>
    </lineage>
</organism>
<evidence type="ECO:0000256" key="2">
    <source>
        <dbReference type="SAM" id="Phobius"/>
    </source>
</evidence>
<dbReference type="Proteomes" id="UP001183414">
    <property type="component" value="Unassembled WGS sequence"/>
</dbReference>
<proteinExistence type="predicted"/>
<evidence type="ECO:0000313" key="3">
    <source>
        <dbReference type="EMBL" id="MDT0380594.1"/>
    </source>
</evidence>
<reference evidence="4" key="1">
    <citation type="submission" date="2023-07" db="EMBL/GenBank/DDBJ databases">
        <title>30 novel species of actinomycetes from the DSMZ collection.</title>
        <authorList>
            <person name="Nouioui I."/>
        </authorList>
    </citation>
    <scope>NUCLEOTIDE SEQUENCE [LARGE SCALE GENOMIC DNA]</scope>
    <source>
        <strain evidence="4">DSM 42041</strain>
    </source>
</reference>
<comment type="caution">
    <text evidence="3">The sequence shown here is derived from an EMBL/GenBank/DDBJ whole genome shotgun (WGS) entry which is preliminary data.</text>
</comment>
<feature type="transmembrane region" description="Helical" evidence="2">
    <location>
        <begin position="44"/>
        <end position="66"/>
    </location>
</feature>
<keyword evidence="2" id="KW-0812">Transmembrane</keyword>
<keyword evidence="2" id="KW-0472">Membrane</keyword>
<feature type="region of interest" description="Disordered" evidence="1">
    <location>
        <begin position="1"/>
        <end position="39"/>
    </location>
</feature>
<name>A0ABU2NUD0_9ACTN</name>